<organism evidence="1 2">
    <name type="scientific">Singulisphaera acidiphila (strain ATCC BAA-1392 / DSM 18658 / VKM B-2454 / MOB10)</name>
    <dbReference type="NCBI Taxonomy" id="886293"/>
    <lineage>
        <taxon>Bacteria</taxon>
        <taxon>Pseudomonadati</taxon>
        <taxon>Planctomycetota</taxon>
        <taxon>Planctomycetia</taxon>
        <taxon>Isosphaerales</taxon>
        <taxon>Isosphaeraceae</taxon>
        <taxon>Singulisphaera</taxon>
    </lineage>
</organism>
<protein>
    <submittedName>
        <fullName evidence="1">Uncharacterized protein</fullName>
    </submittedName>
</protein>
<sequence length="151" mass="16276">MWRIGAAIVVVGALGVLATGPMLLGRQIPLTNREGLVSSNDGSLYYVLHPESNFAIYLSGNWNSSARSSSNTATNAWKTDVRLHAKGKPDVMLLSDSAKPTQVVINGTPLNLASGSLFRVKADGKIEQLPFAPLPSSDQDYLQQLNAYFSR</sequence>
<evidence type="ECO:0000313" key="1">
    <source>
        <dbReference type="EMBL" id="AGA25063.1"/>
    </source>
</evidence>
<dbReference type="RefSeq" id="WP_015244246.1">
    <property type="nucleotide sequence ID" value="NC_019892.1"/>
</dbReference>
<dbReference type="HOGENOM" id="CLU_1730168_0_0_0"/>
<dbReference type="AlphaFoldDB" id="L0D8A4"/>
<dbReference type="EMBL" id="CP003364">
    <property type="protein sequence ID" value="AGA25063.1"/>
    <property type="molecule type" value="Genomic_DNA"/>
</dbReference>
<accession>L0D8A4</accession>
<keyword evidence="2" id="KW-1185">Reference proteome</keyword>
<name>L0D8A4_SINAD</name>
<proteinExistence type="predicted"/>
<dbReference type="KEGG" id="saci:Sinac_0648"/>
<dbReference type="Proteomes" id="UP000010798">
    <property type="component" value="Chromosome"/>
</dbReference>
<evidence type="ECO:0000313" key="2">
    <source>
        <dbReference type="Proteomes" id="UP000010798"/>
    </source>
</evidence>
<gene>
    <name evidence="1" type="ordered locus">Sinac_0648</name>
</gene>
<reference evidence="1 2" key="1">
    <citation type="submission" date="2012-02" db="EMBL/GenBank/DDBJ databases">
        <title>Complete sequence of chromosome of Singulisphaera acidiphila DSM 18658.</title>
        <authorList>
            <consortium name="US DOE Joint Genome Institute (JGI-PGF)"/>
            <person name="Lucas S."/>
            <person name="Copeland A."/>
            <person name="Lapidus A."/>
            <person name="Glavina del Rio T."/>
            <person name="Dalin E."/>
            <person name="Tice H."/>
            <person name="Bruce D."/>
            <person name="Goodwin L."/>
            <person name="Pitluck S."/>
            <person name="Peters L."/>
            <person name="Ovchinnikova G."/>
            <person name="Chertkov O."/>
            <person name="Kyrpides N."/>
            <person name="Mavromatis K."/>
            <person name="Ivanova N."/>
            <person name="Brettin T."/>
            <person name="Detter J.C."/>
            <person name="Han C."/>
            <person name="Larimer F."/>
            <person name="Land M."/>
            <person name="Hauser L."/>
            <person name="Markowitz V."/>
            <person name="Cheng J.-F."/>
            <person name="Hugenholtz P."/>
            <person name="Woyke T."/>
            <person name="Wu D."/>
            <person name="Tindall B."/>
            <person name="Pomrenke H."/>
            <person name="Brambilla E."/>
            <person name="Klenk H.-P."/>
            <person name="Eisen J.A."/>
        </authorList>
    </citation>
    <scope>NUCLEOTIDE SEQUENCE [LARGE SCALE GENOMIC DNA]</scope>
    <source>
        <strain evidence="2">ATCC BAA-1392 / DSM 18658 / VKM B-2454 / MOB10</strain>
    </source>
</reference>